<dbReference type="Proteomes" id="UP000663720">
    <property type="component" value="Chromosome"/>
</dbReference>
<dbReference type="Gene3D" id="1.20.58.130">
    <property type="match status" value="1"/>
</dbReference>
<organism evidence="3 4">
    <name type="scientific">Desulfonema limicola</name>
    <dbReference type="NCBI Taxonomy" id="45656"/>
    <lineage>
        <taxon>Bacteria</taxon>
        <taxon>Pseudomonadati</taxon>
        <taxon>Thermodesulfobacteriota</taxon>
        <taxon>Desulfobacteria</taxon>
        <taxon>Desulfobacterales</taxon>
        <taxon>Desulfococcaceae</taxon>
        <taxon>Desulfonema</taxon>
    </lineage>
</organism>
<keyword evidence="3" id="KW-0255">Endonuclease</keyword>
<evidence type="ECO:0000256" key="1">
    <source>
        <dbReference type="SAM" id="Coils"/>
    </source>
</evidence>
<dbReference type="EMBL" id="CP061799">
    <property type="protein sequence ID" value="QTA83587.1"/>
    <property type="molecule type" value="Genomic_DNA"/>
</dbReference>
<keyword evidence="4" id="KW-1185">Reference proteome</keyword>
<evidence type="ECO:0000313" key="4">
    <source>
        <dbReference type="Proteomes" id="UP000663720"/>
    </source>
</evidence>
<reference evidence="3" key="1">
    <citation type="journal article" date="2021" name="Microb. Physiol.">
        <title>Proteogenomic Insights into the Physiology of Marine, Sulfate-Reducing, Filamentous Desulfonema limicola and Desulfonema magnum.</title>
        <authorList>
            <person name="Schnaars V."/>
            <person name="Wohlbrand L."/>
            <person name="Scheve S."/>
            <person name="Hinrichs C."/>
            <person name="Reinhardt R."/>
            <person name="Rabus R."/>
        </authorList>
    </citation>
    <scope>NUCLEOTIDE SEQUENCE</scope>
    <source>
        <strain evidence="3">5ac10</strain>
    </source>
</reference>
<sequence length="238" mass="28077">MAQALQKEMKEMQEKIEEYASKFVSLDMILGQFMISTHKSISRLERSISDFKDEMKDFKDEMKDFKDEMKDFKDEMTEFKNESERDRKRMNKQWGELANKMGTLVEDIVAPNITGIAKKYFNAEDLEFFAVRVKKANTKNRAVKKEFDIVAVSENYLIVNETKSTPRPEYVRDFINSLPEIKDYFPEYSDKKIIPIFSSLYIPSDIQAYLTKQGIYAMGMKDETMEILNFEEVKEIMQ</sequence>
<gene>
    <name evidence="3" type="ORF">dnl_60000</name>
</gene>
<dbReference type="InterPro" id="IPR058509">
    <property type="entry name" value="DUF8196"/>
</dbReference>
<dbReference type="InterPro" id="IPR011335">
    <property type="entry name" value="Restrct_endonuc-II-like"/>
</dbReference>
<dbReference type="AlphaFoldDB" id="A0A975BDM8"/>
<protein>
    <submittedName>
        <fullName evidence="3">Endonuclease domain-containing protein</fullName>
    </submittedName>
</protein>
<evidence type="ECO:0000313" key="3">
    <source>
        <dbReference type="EMBL" id="QTA83587.1"/>
    </source>
</evidence>
<feature type="coiled-coil region" evidence="1">
    <location>
        <begin position="2"/>
        <end position="89"/>
    </location>
</feature>
<keyword evidence="1" id="KW-0175">Coiled coil</keyword>
<dbReference type="RefSeq" id="WP_207689406.1">
    <property type="nucleotide sequence ID" value="NZ_CP061799.1"/>
</dbReference>
<keyword evidence="3" id="KW-0378">Hydrolase</keyword>
<dbReference type="KEGG" id="dli:dnl_60000"/>
<dbReference type="PANTHER" id="PTHR38753:SF1">
    <property type="entry name" value="SLR1441 PROTEIN"/>
    <property type="match status" value="1"/>
</dbReference>
<name>A0A975BDM8_9BACT</name>
<dbReference type="SUPFAM" id="SSF52980">
    <property type="entry name" value="Restriction endonuclease-like"/>
    <property type="match status" value="1"/>
</dbReference>
<keyword evidence="3" id="KW-0540">Nuclease</keyword>
<dbReference type="GO" id="GO:0004519">
    <property type="term" value="F:endonuclease activity"/>
    <property type="evidence" value="ECO:0007669"/>
    <property type="project" value="UniProtKB-KW"/>
</dbReference>
<dbReference type="PANTHER" id="PTHR38753">
    <property type="entry name" value="SLR1441 PROTEIN"/>
    <property type="match status" value="1"/>
</dbReference>
<evidence type="ECO:0000259" key="2">
    <source>
        <dbReference type="Pfam" id="PF26618"/>
    </source>
</evidence>
<accession>A0A975BDM8</accession>
<dbReference type="Pfam" id="PF26618">
    <property type="entry name" value="DUF8196"/>
    <property type="match status" value="1"/>
</dbReference>
<feature type="domain" description="DUF8196" evidence="2">
    <location>
        <begin position="144"/>
        <end position="225"/>
    </location>
</feature>
<proteinExistence type="predicted"/>